<reference evidence="1 2" key="1">
    <citation type="journal article" date="2019" name="Int. J. Syst. Evol. Microbiol.">
        <title>The Global Catalogue of Microorganisms (GCM) 10K type strain sequencing project: providing services to taxonomists for standard genome sequencing and annotation.</title>
        <authorList>
            <consortium name="The Broad Institute Genomics Platform"/>
            <consortium name="The Broad Institute Genome Sequencing Center for Infectious Disease"/>
            <person name="Wu L."/>
            <person name="Ma J."/>
        </authorList>
    </citation>
    <scope>NUCLEOTIDE SEQUENCE [LARGE SCALE GENOMIC DNA]</scope>
    <source>
        <strain evidence="1 2">JCM 14718</strain>
    </source>
</reference>
<gene>
    <name evidence="1" type="ORF">GCM10009765_59080</name>
</gene>
<comment type="caution">
    <text evidence="1">The sequence shown here is derived from an EMBL/GenBank/DDBJ whole genome shotgun (WGS) entry which is preliminary data.</text>
</comment>
<proteinExistence type="predicted"/>
<evidence type="ECO:0000313" key="1">
    <source>
        <dbReference type="EMBL" id="GAA1701675.1"/>
    </source>
</evidence>
<evidence type="ECO:0000313" key="2">
    <source>
        <dbReference type="Proteomes" id="UP001500618"/>
    </source>
</evidence>
<sequence>MTSPITPGTYLPNDQLTAVKNNTDVRTALRAGFQPPRAKFTRTTTNTIASSTQPQVLAWNTPAVYDDAYDGSTMADPSGSGFTIQISGTYRIRARMSWAYLAAASSGFRYLGIYQAFGTFITGGSSIGSAITGIYGDPQAMVWDFCRWNNGAPCTAYVDFTTPLIAGTTLQTGIAQNSSNTLTYLFGTPYIWFAIKKVS</sequence>
<keyword evidence="2" id="KW-1185">Reference proteome</keyword>
<name>A0ABN2IB72_9ACTN</name>
<organism evidence="1 2">
    <name type="scientific">Fodinicola feengrottensis</name>
    <dbReference type="NCBI Taxonomy" id="435914"/>
    <lineage>
        <taxon>Bacteria</taxon>
        <taxon>Bacillati</taxon>
        <taxon>Actinomycetota</taxon>
        <taxon>Actinomycetes</taxon>
        <taxon>Mycobacteriales</taxon>
        <taxon>Fodinicola</taxon>
    </lineage>
</organism>
<dbReference type="EMBL" id="BAAANY010000023">
    <property type="protein sequence ID" value="GAA1701675.1"/>
    <property type="molecule type" value="Genomic_DNA"/>
</dbReference>
<accession>A0ABN2IB72</accession>
<protein>
    <submittedName>
        <fullName evidence="1">Uncharacterized protein</fullName>
    </submittedName>
</protein>
<dbReference type="Proteomes" id="UP001500618">
    <property type="component" value="Unassembled WGS sequence"/>
</dbReference>